<dbReference type="AlphaFoldDB" id="A0A0A1UUG2"/>
<evidence type="ECO:0000313" key="2">
    <source>
        <dbReference type="Proteomes" id="UP000030151"/>
    </source>
</evidence>
<gene>
    <name evidence="1" type="ORF">X797_006008</name>
</gene>
<sequence>MSGTRARLLTVSLQGKNFDQWPPAPRYAVGDMAWVREPNSTIRLGSPIFDGSPWTDPPDSPIPARSSRLVPSIGRNLEDNTDLACQGMLSSTTTSVLIFMSVGPVARLNFFEKKAGPIYEYLYFISYGCAQKCRP</sequence>
<name>A0A0A1UUG2_9HYPO</name>
<dbReference type="HOGENOM" id="CLU_1886258_0_0_1"/>
<protein>
    <submittedName>
        <fullName evidence="1">Uncharacterized protein</fullName>
    </submittedName>
</protein>
<accession>A0A0A1UUG2</accession>
<comment type="caution">
    <text evidence="1">The sequence shown here is derived from an EMBL/GenBank/DDBJ whole genome shotgun (WGS) entry which is preliminary data.</text>
</comment>
<organism evidence="1 2">
    <name type="scientific">Metarhizium robertsii</name>
    <dbReference type="NCBI Taxonomy" id="568076"/>
    <lineage>
        <taxon>Eukaryota</taxon>
        <taxon>Fungi</taxon>
        <taxon>Dikarya</taxon>
        <taxon>Ascomycota</taxon>
        <taxon>Pezizomycotina</taxon>
        <taxon>Sordariomycetes</taxon>
        <taxon>Hypocreomycetidae</taxon>
        <taxon>Hypocreales</taxon>
        <taxon>Clavicipitaceae</taxon>
        <taxon>Metarhizium</taxon>
    </lineage>
</organism>
<proteinExistence type="predicted"/>
<evidence type="ECO:0000313" key="1">
    <source>
        <dbReference type="EMBL" id="EXV00984.1"/>
    </source>
</evidence>
<dbReference type="Proteomes" id="UP000030151">
    <property type="component" value="Unassembled WGS sequence"/>
</dbReference>
<dbReference type="EMBL" id="JELW01000010">
    <property type="protein sequence ID" value="EXV00984.1"/>
    <property type="molecule type" value="Genomic_DNA"/>
</dbReference>
<reference evidence="1 2" key="1">
    <citation type="submission" date="2014-02" db="EMBL/GenBank/DDBJ databases">
        <title>The genome sequence of the entomopathogenic fungus Metarhizium robertsii ARSEF 2575.</title>
        <authorList>
            <person name="Giuliano Garisto Donzelli B."/>
            <person name="Roe B.A."/>
            <person name="Macmil S.L."/>
            <person name="Krasnoff S.B."/>
            <person name="Gibson D.M."/>
        </authorList>
    </citation>
    <scope>NUCLEOTIDE SEQUENCE [LARGE SCALE GENOMIC DNA]</scope>
    <source>
        <strain evidence="1 2">ARSEF 2575</strain>
    </source>
</reference>